<accession>A0ABN2PDR8</accession>
<evidence type="ECO:0008006" key="3">
    <source>
        <dbReference type="Google" id="ProtNLM"/>
    </source>
</evidence>
<dbReference type="EMBL" id="BAAAMY010000004">
    <property type="protein sequence ID" value="GAA1918865.1"/>
    <property type="molecule type" value="Genomic_DNA"/>
</dbReference>
<name>A0ABN2PDR8_9ACTN</name>
<protein>
    <recommendedName>
        <fullName evidence="3">Aminoglycoside phosphotransferase domain-containing protein</fullName>
    </recommendedName>
</protein>
<evidence type="ECO:0000313" key="2">
    <source>
        <dbReference type="Proteomes" id="UP001501612"/>
    </source>
</evidence>
<evidence type="ECO:0000313" key="1">
    <source>
        <dbReference type="EMBL" id="GAA1918865.1"/>
    </source>
</evidence>
<keyword evidence="2" id="KW-1185">Reference proteome</keyword>
<reference evidence="1 2" key="1">
    <citation type="journal article" date="2019" name="Int. J. Syst. Evol. Microbiol.">
        <title>The Global Catalogue of Microorganisms (GCM) 10K type strain sequencing project: providing services to taxonomists for standard genome sequencing and annotation.</title>
        <authorList>
            <consortium name="The Broad Institute Genomics Platform"/>
            <consortium name="The Broad Institute Genome Sequencing Center for Infectious Disease"/>
            <person name="Wu L."/>
            <person name="Ma J."/>
        </authorList>
    </citation>
    <scope>NUCLEOTIDE SEQUENCE [LARGE SCALE GENOMIC DNA]</scope>
    <source>
        <strain evidence="1 2">JCM 14046</strain>
    </source>
</reference>
<dbReference type="Proteomes" id="UP001501612">
    <property type="component" value="Unassembled WGS sequence"/>
</dbReference>
<gene>
    <name evidence="1" type="ORF">GCM10009737_20450</name>
</gene>
<organism evidence="1 2">
    <name type="scientific">Nocardioides lentus</name>
    <dbReference type="NCBI Taxonomy" id="338077"/>
    <lineage>
        <taxon>Bacteria</taxon>
        <taxon>Bacillati</taxon>
        <taxon>Actinomycetota</taxon>
        <taxon>Actinomycetes</taxon>
        <taxon>Propionibacteriales</taxon>
        <taxon>Nocardioidaceae</taxon>
        <taxon>Nocardioides</taxon>
    </lineage>
</organism>
<proteinExistence type="predicted"/>
<sequence length="403" mass="43933">MPTPAADSSTVHDTDVEELLETLVRLVPGSRLVTVGAGSAAPRTAHRVLVPGRRGPTALSTTRPRALAEAHRAVDATTTPGDAMGLLGTRAWTSLTAGQLLRERVAVVGGTDGLADHLSEVLGQRVTYTMRIEEARTSRRPVLSVLDARDRRVARADLGVSPASRSDLDAEVAALAQVGPREWTHLEVPRVLSRTSWDDIDVLVTSTLRAPLWQGGARRRAEPPVEAMGELSTAWAEPAVRLEEMGWMRRQQDLVDMLRSRTARQRFGAVVDRLLHDARRTTWPVGAWHGDWTAHHMARRGPQVQVWGWTRFETGVPMGLDPCHFLVSAATDRDGFTPSAVRAGLAEALRRQHGPGASVLGALYLLAVTSRELVLAEGPGGHRVAERAEVLLTTLEDWFTSRV</sequence>
<comment type="caution">
    <text evidence="1">The sequence shown here is derived from an EMBL/GenBank/DDBJ whole genome shotgun (WGS) entry which is preliminary data.</text>
</comment>